<comment type="caution">
    <text evidence="3">The sequence shown here is derived from an EMBL/GenBank/DDBJ whole genome shotgun (WGS) entry which is preliminary data.</text>
</comment>
<sequence length="670" mass="76356">MISAHVRQKYKGRLLPYVAATVWSIYLGADWVATLAMTTILRGTLEKESAVVVLWVPFLLWHLGSPANITAYSLEDNELWLRHFLGLVSNGAEAVYIYFKFRKVGVPIYGSLHYLDVMVVPLLVGGILKYLERIVALRFACSEQLRSELYSEAEHNQLKSKGRDMIRTGLYESAGTVKLLEGPPVKFLGEARVSFEIFKPLFLDLPFKVSRKYLDEYVYLKDKSAKEAFRFVKIELQFFHDLFFTKNPVQHRYRKLNAFLRGFYILSVLSVLIVFSTQNNIGVSKRDIEGVDIAVTYLLLVGAILLDVLAALLHLWSYWTMTGFGIAGGTLYKLYRWLVASRLRSIKSMAGTPKIARYDVLKDFCSKPGIGIFSGLINLIDTNELRNKYSIISWVEVDHYLEEFIYTGLEKERLNSSSIDEVLRTIDLDASLQPWLELGKGAREGMPAGLTRTIFIFHIATKLIYYNAVQRGRPVRSSSCRISNILSDYMLYLVLVRPAMLPKDFGETTKESFVPDKKKPDLIRKESQRMALNFFEVGDLDTTAATKLLSTGLLAIADPEVFFYFKVNDNDGSLIRAKEPEPDVLVRGHIVALELLELSAKFRYDYDTIWEIVSHIWMKMLIHAAKHCSWEEHALALRQGGELLTYVSLLLAHFGLSHYIEPEQSSDALV</sequence>
<feature type="transmembrane region" description="Helical" evidence="1">
    <location>
        <begin position="12"/>
        <end position="29"/>
    </location>
</feature>
<dbReference type="InterPro" id="IPR025315">
    <property type="entry name" value="DUF4220"/>
</dbReference>
<keyword evidence="1" id="KW-1133">Transmembrane helix</keyword>
<evidence type="ECO:0000256" key="1">
    <source>
        <dbReference type="SAM" id="Phobius"/>
    </source>
</evidence>
<dbReference type="InterPro" id="IPR007658">
    <property type="entry name" value="DUF594"/>
</dbReference>
<reference evidence="3 4" key="1">
    <citation type="submission" date="2023-03" db="EMBL/GenBank/DDBJ databases">
        <title>WGS of Gossypium arboreum.</title>
        <authorList>
            <person name="Yu D."/>
        </authorList>
    </citation>
    <scope>NUCLEOTIDE SEQUENCE [LARGE SCALE GENOMIC DNA]</scope>
    <source>
        <tissue evidence="3">Leaf</tissue>
    </source>
</reference>
<keyword evidence="4" id="KW-1185">Reference proteome</keyword>
<evidence type="ECO:0000313" key="3">
    <source>
        <dbReference type="EMBL" id="KAK5841984.1"/>
    </source>
</evidence>
<keyword evidence="1" id="KW-0812">Transmembrane</keyword>
<feature type="transmembrane region" description="Helical" evidence="1">
    <location>
        <begin position="111"/>
        <end position="131"/>
    </location>
</feature>
<feature type="transmembrane region" description="Helical" evidence="1">
    <location>
        <begin position="79"/>
        <end position="99"/>
    </location>
</feature>
<gene>
    <name evidence="3" type="ORF">PVK06_004310</name>
</gene>
<evidence type="ECO:0000313" key="4">
    <source>
        <dbReference type="Proteomes" id="UP001358586"/>
    </source>
</evidence>
<name>A0ABR0QSL5_GOSAR</name>
<feature type="transmembrane region" description="Helical" evidence="1">
    <location>
        <begin position="295"/>
        <end position="316"/>
    </location>
</feature>
<evidence type="ECO:0000259" key="2">
    <source>
        <dbReference type="Pfam" id="PF13968"/>
    </source>
</evidence>
<accession>A0ABR0QSL5</accession>
<dbReference type="EMBL" id="JARKNE010000002">
    <property type="protein sequence ID" value="KAK5841984.1"/>
    <property type="molecule type" value="Genomic_DNA"/>
</dbReference>
<feature type="domain" description="DUF4220" evidence="2">
    <location>
        <begin position="23"/>
        <end position="322"/>
    </location>
</feature>
<dbReference type="PANTHER" id="PTHR31325">
    <property type="entry name" value="OS01G0798800 PROTEIN-RELATED"/>
    <property type="match status" value="1"/>
</dbReference>
<dbReference type="Pfam" id="PF13968">
    <property type="entry name" value="DUF4220"/>
    <property type="match status" value="1"/>
</dbReference>
<proteinExistence type="predicted"/>
<organism evidence="3 4">
    <name type="scientific">Gossypium arboreum</name>
    <name type="common">Tree cotton</name>
    <name type="synonym">Gossypium nanking</name>
    <dbReference type="NCBI Taxonomy" id="29729"/>
    <lineage>
        <taxon>Eukaryota</taxon>
        <taxon>Viridiplantae</taxon>
        <taxon>Streptophyta</taxon>
        <taxon>Embryophyta</taxon>
        <taxon>Tracheophyta</taxon>
        <taxon>Spermatophyta</taxon>
        <taxon>Magnoliopsida</taxon>
        <taxon>eudicotyledons</taxon>
        <taxon>Gunneridae</taxon>
        <taxon>Pentapetalae</taxon>
        <taxon>rosids</taxon>
        <taxon>malvids</taxon>
        <taxon>Malvales</taxon>
        <taxon>Malvaceae</taxon>
        <taxon>Malvoideae</taxon>
        <taxon>Gossypium</taxon>
    </lineage>
</organism>
<keyword evidence="1" id="KW-0472">Membrane</keyword>
<dbReference type="Pfam" id="PF04578">
    <property type="entry name" value="DUF594"/>
    <property type="match status" value="1"/>
</dbReference>
<protein>
    <recommendedName>
        <fullName evidence="2">DUF4220 domain-containing protein</fullName>
    </recommendedName>
</protein>
<feature type="transmembrane region" description="Helical" evidence="1">
    <location>
        <begin position="49"/>
        <end position="67"/>
    </location>
</feature>
<feature type="transmembrane region" description="Helical" evidence="1">
    <location>
        <begin position="258"/>
        <end position="275"/>
    </location>
</feature>
<dbReference type="Proteomes" id="UP001358586">
    <property type="component" value="Chromosome 2"/>
</dbReference>